<dbReference type="Proteomes" id="UP000308230">
    <property type="component" value="Unassembled WGS sequence"/>
</dbReference>
<protein>
    <submittedName>
        <fullName evidence="5">Winged helix-turn-helix transcriptional regulator</fullName>
    </submittedName>
</protein>
<dbReference type="PANTHER" id="PTHR33154">
    <property type="entry name" value="TRANSCRIPTIONAL REGULATOR, ARSR FAMILY"/>
    <property type="match status" value="1"/>
</dbReference>
<name>A0A5R9F0V5_9BACL</name>
<keyword evidence="3" id="KW-0804">Transcription</keyword>
<evidence type="ECO:0000313" key="5">
    <source>
        <dbReference type="EMBL" id="TLS37187.1"/>
    </source>
</evidence>
<evidence type="ECO:0000256" key="2">
    <source>
        <dbReference type="ARBA" id="ARBA00023125"/>
    </source>
</evidence>
<dbReference type="InterPro" id="IPR036388">
    <property type="entry name" value="WH-like_DNA-bd_sf"/>
</dbReference>
<keyword evidence="6" id="KW-1185">Reference proteome</keyword>
<dbReference type="AlphaFoldDB" id="A0A5R9F0V5"/>
<dbReference type="SUPFAM" id="SSF46785">
    <property type="entry name" value="Winged helix' DNA-binding domain"/>
    <property type="match status" value="1"/>
</dbReference>
<reference evidence="5 6" key="1">
    <citation type="submission" date="2019-04" db="EMBL/GenBank/DDBJ databases">
        <title>Bacillus caeni sp. nov., a bacterium isolated from mangrove sediment.</title>
        <authorList>
            <person name="Huang H."/>
            <person name="Mo K."/>
            <person name="Hu Y."/>
        </authorList>
    </citation>
    <scope>NUCLEOTIDE SEQUENCE [LARGE SCALE GENOMIC DNA]</scope>
    <source>
        <strain evidence="5 6">HB172195</strain>
    </source>
</reference>
<dbReference type="InterPro" id="IPR001845">
    <property type="entry name" value="HTH_ArsR_DNA-bd_dom"/>
</dbReference>
<dbReference type="PROSITE" id="PS50987">
    <property type="entry name" value="HTH_ARSR_2"/>
    <property type="match status" value="1"/>
</dbReference>
<dbReference type="EMBL" id="SWLG01000007">
    <property type="protein sequence ID" value="TLS37187.1"/>
    <property type="molecule type" value="Genomic_DNA"/>
</dbReference>
<comment type="caution">
    <text evidence="5">The sequence shown here is derived from an EMBL/GenBank/DDBJ whole genome shotgun (WGS) entry which is preliminary data.</text>
</comment>
<evidence type="ECO:0000256" key="3">
    <source>
        <dbReference type="ARBA" id="ARBA00023163"/>
    </source>
</evidence>
<dbReference type="InterPro" id="IPR036390">
    <property type="entry name" value="WH_DNA-bd_sf"/>
</dbReference>
<keyword evidence="1" id="KW-0805">Transcription regulation</keyword>
<accession>A0A5R9F0V5</accession>
<dbReference type="PANTHER" id="PTHR33154:SF18">
    <property type="entry name" value="ARSENICAL RESISTANCE OPERON REPRESSOR"/>
    <property type="match status" value="1"/>
</dbReference>
<dbReference type="CDD" id="cd00090">
    <property type="entry name" value="HTH_ARSR"/>
    <property type="match status" value="1"/>
</dbReference>
<dbReference type="RefSeq" id="WP_138126622.1">
    <property type="nucleotide sequence ID" value="NZ_SWLG01000007.1"/>
</dbReference>
<sequence length="348" mass="40144">MDVFRSTGRKRETYNVEVKHSLLWECALGIAAITNSRLLETLEKPASFWKEAKVSFSTELLEQLEFVEKNNTWKALLQLLHEHDCTELQSFVSYITHLPENELKFICIPYSGSMFQETRKKAASGDTDAVNKLKHQLKENPFFPEYIEFICKIDPGKLKNHLIAVMTAWYKEFIEPNADALLSYLENDTEAKQKMKGKMGPEEFVEWATGGITYLPEPSVHNVLLIPHYIYRPWNVEADVEGTKVFYYPVANESISPGDRYTPNYFLVQKYKALGDEARLKIVKLLSEKSYSLQEMTGKLELGKSTVHHHLKILRSARIVESKNAKYSLKQHSIASLPEELEQYLSKQ</sequence>
<dbReference type="PRINTS" id="PR00778">
    <property type="entry name" value="HTHARSR"/>
</dbReference>
<dbReference type="Pfam" id="PF01022">
    <property type="entry name" value="HTH_5"/>
    <property type="match status" value="1"/>
</dbReference>
<dbReference type="GO" id="GO:0003677">
    <property type="term" value="F:DNA binding"/>
    <property type="evidence" value="ECO:0007669"/>
    <property type="project" value="UniProtKB-KW"/>
</dbReference>
<dbReference type="InterPro" id="IPR011991">
    <property type="entry name" value="ArsR-like_HTH"/>
</dbReference>
<gene>
    <name evidence="5" type="ORF">FCL54_11715</name>
</gene>
<dbReference type="OrthoDB" id="2646147at2"/>
<dbReference type="InterPro" id="IPR051081">
    <property type="entry name" value="HTH_MetalResp_TranReg"/>
</dbReference>
<evidence type="ECO:0000256" key="1">
    <source>
        <dbReference type="ARBA" id="ARBA00023015"/>
    </source>
</evidence>
<keyword evidence="2" id="KW-0238">DNA-binding</keyword>
<feature type="domain" description="HTH arsR-type" evidence="4">
    <location>
        <begin position="259"/>
        <end position="348"/>
    </location>
</feature>
<dbReference type="GO" id="GO:0003700">
    <property type="term" value="F:DNA-binding transcription factor activity"/>
    <property type="evidence" value="ECO:0007669"/>
    <property type="project" value="InterPro"/>
</dbReference>
<dbReference type="SMART" id="SM00418">
    <property type="entry name" value="HTH_ARSR"/>
    <property type="match status" value="1"/>
</dbReference>
<evidence type="ECO:0000259" key="4">
    <source>
        <dbReference type="PROSITE" id="PS50987"/>
    </source>
</evidence>
<organism evidence="5 6">
    <name type="scientific">Exobacillus caeni</name>
    <dbReference type="NCBI Taxonomy" id="2574798"/>
    <lineage>
        <taxon>Bacteria</taxon>
        <taxon>Bacillati</taxon>
        <taxon>Bacillota</taxon>
        <taxon>Bacilli</taxon>
        <taxon>Bacillales</taxon>
        <taxon>Guptibacillaceae</taxon>
        <taxon>Exobacillus</taxon>
    </lineage>
</organism>
<dbReference type="Gene3D" id="1.10.10.10">
    <property type="entry name" value="Winged helix-like DNA-binding domain superfamily/Winged helix DNA-binding domain"/>
    <property type="match status" value="1"/>
</dbReference>
<evidence type="ECO:0000313" key="6">
    <source>
        <dbReference type="Proteomes" id="UP000308230"/>
    </source>
</evidence>
<proteinExistence type="predicted"/>